<comment type="similarity">
    <text evidence="6">Belongs to the BamD family.</text>
</comment>
<reference evidence="9 10" key="1">
    <citation type="submission" date="2018-05" db="EMBL/GenBank/DDBJ databases">
        <title>Leucothrix arctica sp. nov., isolated from Arctic seawater.</title>
        <authorList>
            <person name="Choi A."/>
            <person name="Baek K."/>
        </authorList>
    </citation>
    <scope>NUCLEOTIDE SEQUENCE [LARGE SCALE GENOMIC DNA]</scope>
    <source>
        <strain evidence="9 10">IMCC9719</strain>
    </source>
</reference>
<evidence type="ECO:0000256" key="4">
    <source>
        <dbReference type="ARBA" id="ARBA00023237"/>
    </source>
</evidence>
<dbReference type="PROSITE" id="PS51257">
    <property type="entry name" value="PROKAR_LIPOPROTEIN"/>
    <property type="match status" value="1"/>
</dbReference>
<evidence type="ECO:0000256" key="1">
    <source>
        <dbReference type="ARBA" id="ARBA00022729"/>
    </source>
</evidence>
<evidence type="ECO:0000256" key="5">
    <source>
        <dbReference type="ARBA" id="ARBA00023288"/>
    </source>
</evidence>
<evidence type="ECO:0000256" key="6">
    <source>
        <dbReference type="HAMAP-Rule" id="MF_00922"/>
    </source>
</evidence>
<comment type="function">
    <text evidence="6">Part of the outer membrane protein assembly complex, which is involved in assembly and insertion of beta-barrel proteins into the outer membrane.</text>
</comment>
<dbReference type="PANTHER" id="PTHR37423">
    <property type="entry name" value="SOLUBLE LYTIC MUREIN TRANSGLYCOSYLASE-RELATED"/>
    <property type="match status" value="1"/>
</dbReference>
<dbReference type="CDD" id="cd15830">
    <property type="entry name" value="BamD"/>
    <property type="match status" value="1"/>
</dbReference>
<keyword evidence="5 6" id="KW-0449">Lipoprotein</keyword>
<evidence type="ECO:0000256" key="7">
    <source>
        <dbReference type="SAM" id="SignalP"/>
    </source>
</evidence>
<evidence type="ECO:0000256" key="3">
    <source>
        <dbReference type="ARBA" id="ARBA00023139"/>
    </source>
</evidence>
<evidence type="ECO:0000313" key="10">
    <source>
        <dbReference type="Proteomes" id="UP000245506"/>
    </source>
</evidence>
<dbReference type="Proteomes" id="UP000245506">
    <property type="component" value="Unassembled WGS sequence"/>
</dbReference>
<sequence length="262" mass="29578">MKRWKLLAVASLAISLSACSMLSQKAEKDTTKTAAVETNESAESLLKKGRANSASGQYEEAIKNFETLEARYPLGKFAEQAMIESAYAYYKFDEPDTALDTIDRFSRMYPRSARTDYALYLRGLVNFNRGGSILDKVFPRSFSDLDAVRKKEAFHDFQKLLTRHADSKYAPDAAKRMGYLRNSLGESEANVAKHYMKRGAYLAAYNRAEYTIKHHQGTPAILDALKVKVCAARALKREKLASDTMRIIQLNFPENTKFGCSY</sequence>
<accession>A0A317C581</accession>
<dbReference type="NCBIfam" id="TIGR03302">
    <property type="entry name" value="OM_YfiO"/>
    <property type="match status" value="1"/>
</dbReference>
<feature type="chain" id="PRO_5016472474" description="Outer membrane protein assembly factor BamD" evidence="7">
    <location>
        <begin position="21"/>
        <end position="262"/>
    </location>
</feature>
<name>A0A317C581_9GAMM</name>
<dbReference type="OrthoDB" id="9779191at2"/>
<protein>
    <recommendedName>
        <fullName evidence="6">Outer membrane protein assembly factor BamD</fullName>
    </recommendedName>
</protein>
<feature type="signal peptide" evidence="7">
    <location>
        <begin position="1"/>
        <end position="20"/>
    </location>
</feature>
<dbReference type="EMBL" id="QGKL01000042">
    <property type="protein sequence ID" value="PWQ93774.1"/>
    <property type="molecule type" value="Genomic_DNA"/>
</dbReference>
<dbReference type="GO" id="GO:0043165">
    <property type="term" value="P:Gram-negative-bacterium-type cell outer membrane assembly"/>
    <property type="evidence" value="ECO:0007669"/>
    <property type="project" value="UniProtKB-UniRule"/>
</dbReference>
<dbReference type="Gene3D" id="1.25.40.10">
    <property type="entry name" value="Tetratricopeptide repeat domain"/>
    <property type="match status" value="1"/>
</dbReference>
<dbReference type="SUPFAM" id="SSF48452">
    <property type="entry name" value="TPR-like"/>
    <property type="match status" value="1"/>
</dbReference>
<dbReference type="InterPro" id="IPR011990">
    <property type="entry name" value="TPR-like_helical_dom_sf"/>
</dbReference>
<evidence type="ECO:0000256" key="2">
    <source>
        <dbReference type="ARBA" id="ARBA00023136"/>
    </source>
</evidence>
<dbReference type="HAMAP" id="MF_00922">
    <property type="entry name" value="OM_assembly_BamD"/>
    <property type="match status" value="1"/>
</dbReference>
<comment type="subunit">
    <text evidence="6">Part of the Bam complex.</text>
</comment>
<dbReference type="AlphaFoldDB" id="A0A317C581"/>
<gene>
    <name evidence="6" type="primary">bamD</name>
    <name evidence="9" type="ORF">DKT75_19380</name>
</gene>
<dbReference type="InterPro" id="IPR039565">
    <property type="entry name" value="BamD-like"/>
</dbReference>
<feature type="domain" description="Outer membrane lipoprotein BamD-like" evidence="8">
    <location>
        <begin position="41"/>
        <end position="244"/>
    </location>
</feature>
<organism evidence="9 10">
    <name type="scientific">Leucothrix arctica</name>
    <dbReference type="NCBI Taxonomy" id="1481894"/>
    <lineage>
        <taxon>Bacteria</taxon>
        <taxon>Pseudomonadati</taxon>
        <taxon>Pseudomonadota</taxon>
        <taxon>Gammaproteobacteria</taxon>
        <taxon>Thiotrichales</taxon>
        <taxon>Thiotrichaceae</taxon>
        <taxon>Leucothrix</taxon>
    </lineage>
</organism>
<dbReference type="RefSeq" id="WP_109825922.1">
    <property type="nucleotide sequence ID" value="NZ_QGKL01000042.1"/>
</dbReference>
<keyword evidence="2 6" id="KW-0472">Membrane</keyword>
<comment type="caution">
    <text evidence="9">The sequence shown here is derived from an EMBL/GenBank/DDBJ whole genome shotgun (WGS) entry which is preliminary data.</text>
</comment>
<evidence type="ECO:0000313" key="9">
    <source>
        <dbReference type="EMBL" id="PWQ93774.1"/>
    </source>
</evidence>
<dbReference type="GO" id="GO:1990063">
    <property type="term" value="C:Bam protein complex"/>
    <property type="evidence" value="ECO:0007669"/>
    <property type="project" value="TreeGrafter"/>
</dbReference>
<keyword evidence="10" id="KW-1185">Reference proteome</keyword>
<dbReference type="PANTHER" id="PTHR37423:SF1">
    <property type="entry name" value="OUTER MEMBRANE PROTEIN ASSEMBLY FACTOR BAMD"/>
    <property type="match status" value="1"/>
</dbReference>
<proteinExistence type="inferred from homology"/>
<comment type="subcellular location">
    <subcellularLocation>
        <location evidence="6">Cell outer membrane</location>
        <topology evidence="6">Lipid-anchor</topology>
    </subcellularLocation>
</comment>
<dbReference type="InterPro" id="IPR017689">
    <property type="entry name" value="BamD"/>
</dbReference>
<keyword evidence="1 6" id="KW-0732">Signal</keyword>
<evidence type="ECO:0000259" key="8">
    <source>
        <dbReference type="Pfam" id="PF13525"/>
    </source>
</evidence>
<keyword evidence="3 6" id="KW-0564">Palmitate</keyword>
<dbReference type="GO" id="GO:0051205">
    <property type="term" value="P:protein insertion into membrane"/>
    <property type="evidence" value="ECO:0007669"/>
    <property type="project" value="UniProtKB-UniRule"/>
</dbReference>
<keyword evidence="4 6" id="KW-0998">Cell outer membrane</keyword>
<dbReference type="Pfam" id="PF13525">
    <property type="entry name" value="YfiO"/>
    <property type="match status" value="1"/>
</dbReference>